<organism evidence="7 8">
    <name type="scientific">Taibaiella soli</name>
    <dbReference type="NCBI Taxonomy" id="1649169"/>
    <lineage>
        <taxon>Bacteria</taxon>
        <taxon>Pseudomonadati</taxon>
        <taxon>Bacteroidota</taxon>
        <taxon>Chitinophagia</taxon>
        <taxon>Chitinophagales</taxon>
        <taxon>Chitinophagaceae</taxon>
        <taxon>Taibaiella</taxon>
    </lineage>
</organism>
<dbReference type="InterPro" id="IPR058240">
    <property type="entry name" value="rSAM_sf"/>
</dbReference>
<dbReference type="GO" id="GO:0046872">
    <property type="term" value="F:metal ion binding"/>
    <property type="evidence" value="ECO:0007669"/>
    <property type="project" value="UniProtKB-KW"/>
</dbReference>
<dbReference type="GO" id="GO:0016491">
    <property type="term" value="F:oxidoreductase activity"/>
    <property type="evidence" value="ECO:0007669"/>
    <property type="project" value="InterPro"/>
</dbReference>
<dbReference type="PANTHER" id="PTHR43273:SF8">
    <property type="entry name" value="RADICAL SAM DOMAIN PROTEIN"/>
    <property type="match status" value="1"/>
</dbReference>
<evidence type="ECO:0000256" key="2">
    <source>
        <dbReference type="ARBA" id="ARBA00022691"/>
    </source>
</evidence>
<dbReference type="SFLD" id="SFLDG01072">
    <property type="entry name" value="dehydrogenase_like"/>
    <property type="match status" value="1"/>
</dbReference>
<dbReference type="Gene3D" id="3.20.20.70">
    <property type="entry name" value="Aldolase class I"/>
    <property type="match status" value="1"/>
</dbReference>
<sequence length="374" mass="42137">MLASCVLKIASRCNMKCTYCYMYELADQTWMNQPKIMSQAVIAGFLERLDEYFNNYIGNNFLVVIHGGEPLLAGVPIMEQLFSSITKIGHKRGVSVGFTVQTNSLLLNEEWINLFRKYNCIVGISLDGPSYVNDKRRKLHNGNATAHIVERKIKLLQQEAEDIFSGCLAVIDPTVQGAKIVDYFHDLGVKKLDFLLPDQNYVIQSPHYPSATDNISVYTEFLANAYIRWREIDDPDYDIRFFRELVMAVFGKSPSLDSLGTNDANIFVIETDGGMEPLDTFKCCGEDFTKLGLNVLDNSITEFEENQSVKSLVQKSMNIPLNCSQCRYLGMCGGGYMPHRFNGIDFRSPSVYCDALFNICATIEADIKKAILTS</sequence>
<dbReference type="OrthoDB" id="9808591at2"/>
<gene>
    <name evidence="7" type="ORF">DN068_07545</name>
</gene>
<dbReference type="AlphaFoldDB" id="A0A2W2BCG3"/>
<dbReference type="PROSITE" id="PS51918">
    <property type="entry name" value="RADICAL_SAM"/>
    <property type="match status" value="1"/>
</dbReference>
<evidence type="ECO:0000256" key="4">
    <source>
        <dbReference type="ARBA" id="ARBA00023004"/>
    </source>
</evidence>
<keyword evidence="2" id="KW-0949">S-adenosyl-L-methionine</keyword>
<evidence type="ECO:0000256" key="1">
    <source>
        <dbReference type="ARBA" id="ARBA00001966"/>
    </source>
</evidence>
<dbReference type="EMBL" id="QKTW01000011">
    <property type="protein sequence ID" value="PZF73567.1"/>
    <property type="molecule type" value="Genomic_DNA"/>
</dbReference>
<dbReference type="GO" id="GO:0051536">
    <property type="term" value="F:iron-sulfur cluster binding"/>
    <property type="evidence" value="ECO:0007669"/>
    <property type="project" value="UniProtKB-KW"/>
</dbReference>
<name>A0A2W2BCG3_9BACT</name>
<proteinExistence type="predicted"/>
<dbReference type="SFLD" id="SFLDG01067">
    <property type="entry name" value="SPASM/twitch_domain_containing"/>
    <property type="match status" value="1"/>
</dbReference>
<evidence type="ECO:0000259" key="6">
    <source>
        <dbReference type="PROSITE" id="PS51918"/>
    </source>
</evidence>
<keyword evidence="3" id="KW-0479">Metal-binding</keyword>
<accession>A0A2W2BCG3</accession>
<comment type="caution">
    <text evidence="7">The sequence shown here is derived from an EMBL/GenBank/DDBJ whole genome shotgun (WGS) entry which is preliminary data.</text>
</comment>
<dbReference type="SFLD" id="SFLDG01386">
    <property type="entry name" value="main_SPASM_domain-containing"/>
    <property type="match status" value="1"/>
</dbReference>
<comment type="cofactor">
    <cofactor evidence="1">
        <name>[4Fe-4S] cluster</name>
        <dbReference type="ChEBI" id="CHEBI:49883"/>
    </cofactor>
</comment>
<evidence type="ECO:0000256" key="5">
    <source>
        <dbReference type="ARBA" id="ARBA00023014"/>
    </source>
</evidence>
<feature type="domain" description="Radical SAM core" evidence="6">
    <location>
        <begin position="1"/>
        <end position="243"/>
    </location>
</feature>
<evidence type="ECO:0000313" key="8">
    <source>
        <dbReference type="Proteomes" id="UP000248745"/>
    </source>
</evidence>
<dbReference type="CDD" id="cd01335">
    <property type="entry name" value="Radical_SAM"/>
    <property type="match status" value="1"/>
</dbReference>
<dbReference type="SUPFAM" id="SSF102114">
    <property type="entry name" value="Radical SAM enzymes"/>
    <property type="match status" value="1"/>
</dbReference>
<reference evidence="7 8" key="1">
    <citation type="submission" date="2018-06" db="EMBL/GenBank/DDBJ databases">
        <title>Mucibacter soli gen. nov., sp. nov., a new member of the family Chitinophagaceae producing mucin.</title>
        <authorList>
            <person name="Kim M.-K."/>
            <person name="Park S."/>
            <person name="Kim T.-S."/>
            <person name="Joung Y."/>
            <person name="Han J.-H."/>
            <person name="Kim S.B."/>
        </authorList>
    </citation>
    <scope>NUCLEOTIDE SEQUENCE [LARGE SCALE GENOMIC DNA]</scope>
    <source>
        <strain evidence="7 8">R1-15</strain>
    </source>
</reference>
<dbReference type="Pfam" id="PF04055">
    <property type="entry name" value="Radical_SAM"/>
    <property type="match status" value="1"/>
</dbReference>
<keyword evidence="8" id="KW-1185">Reference proteome</keyword>
<dbReference type="SFLD" id="SFLDS00029">
    <property type="entry name" value="Radical_SAM"/>
    <property type="match status" value="1"/>
</dbReference>
<dbReference type="InterPro" id="IPR023867">
    <property type="entry name" value="Sulphatase_maturase_rSAM"/>
</dbReference>
<dbReference type="RefSeq" id="WP_110998293.1">
    <property type="nucleotide sequence ID" value="NZ_QKTW01000011.1"/>
</dbReference>
<dbReference type="PANTHER" id="PTHR43273">
    <property type="entry name" value="ANAEROBIC SULFATASE-MATURATING ENZYME HOMOLOG ASLB-RELATED"/>
    <property type="match status" value="1"/>
</dbReference>
<dbReference type="InterPro" id="IPR007197">
    <property type="entry name" value="rSAM"/>
</dbReference>
<dbReference type="Proteomes" id="UP000248745">
    <property type="component" value="Unassembled WGS sequence"/>
</dbReference>
<protein>
    <recommendedName>
        <fullName evidence="6">Radical SAM core domain-containing protein</fullName>
    </recommendedName>
</protein>
<evidence type="ECO:0000256" key="3">
    <source>
        <dbReference type="ARBA" id="ARBA00022723"/>
    </source>
</evidence>
<keyword evidence="4" id="KW-0408">Iron</keyword>
<evidence type="ECO:0000313" key="7">
    <source>
        <dbReference type="EMBL" id="PZF73567.1"/>
    </source>
</evidence>
<dbReference type="InterPro" id="IPR013785">
    <property type="entry name" value="Aldolase_TIM"/>
</dbReference>
<keyword evidence="5" id="KW-0411">Iron-sulfur</keyword>